<evidence type="ECO:0000256" key="7">
    <source>
        <dbReference type="PIRSR" id="PIRSR600101-2"/>
    </source>
</evidence>
<dbReference type="SUPFAM" id="SSF56235">
    <property type="entry name" value="N-terminal nucleophile aminohydrolases (Ntn hydrolases)"/>
    <property type="match status" value="1"/>
</dbReference>
<evidence type="ECO:0000313" key="11">
    <source>
        <dbReference type="EMBL" id="TDL26123.1"/>
    </source>
</evidence>
<feature type="active site" description="Nucleophile" evidence="6">
    <location>
        <position position="474"/>
    </location>
</feature>
<feature type="binding site" evidence="7">
    <location>
        <position position="206"/>
    </location>
    <ligand>
        <name>L-glutamate</name>
        <dbReference type="ChEBI" id="CHEBI:29985"/>
    </ligand>
</feature>
<comment type="pathway">
    <text evidence="3 8">Sulfur metabolism; glutathione metabolism.</text>
</comment>
<dbReference type="GO" id="GO:0036374">
    <property type="term" value="F:glutathione hydrolase activity"/>
    <property type="evidence" value="ECO:0007669"/>
    <property type="project" value="UniProtKB-UniRule"/>
</dbReference>
<keyword evidence="10" id="KW-1133">Transmembrane helix</keyword>
<dbReference type="UniPathway" id="UPA00204"/>
<dbReference type="Proteomes" id="UP000294933">
    <property type="component" value="Unassembled WGS sequence"/>
</dbReference>
<organism evidence="11 12">
    <name type="scientific">Rickenella mellea</name>
    <dbReference type="NCBI Taxonomy" id="50990"/>
    <lineage>
        <taxon>Eukaryota</taxon>
        <taxon>Fungi</taxon>
        <taxon>Dikarya</taxon>
        <taxon>Basidiomycota</taxon>
        <taxon>Agaricomycotina</taxon>
        <taxon>Agaricomycetes</taxon>
        <taxon>Hymenochaetales</taxon>
        <taxon>Rickenellaceae</taxon>
        <taxon>Rickenella</taxon>
    </lineage>
</organism>
<keyword evidence="10" id="KW-0812">Transmembrane</keyword>
<keyword evidence="10" id="KW-0472">Membrane</keyword>
<dbReference type="VEuPathDB" id="FungiDB:BD410DRAFT_784163"/>
<dbReference type="PRINTS" id="PR01210">
    <property type="entry name" value="GGTRANSPTASE"/>
</dbReference>
<evidence type="ECO:0000256" key="6">
    <source>
        <dbReference type="PIRSR" id="PIRSR600101-1"/>
    </source>
</evidence>
<dbReference type="FunFam" id="1.10.246.130:FF:000001">
    <property type="entry name" value="Gamma-glutamyltransferase 5 isoform 1"/>
    <property type="match status" value="1"/>
</dbReference>
<keyword evidence="8" id="KW-0012">Acyltransferase</keyword>
<evidence type="ECO:0000256" key="2">
    <source>
        <dbReference type="ARBA" id="ARBA00001089"/>
    </source>
</evidence>
<dbReference type="Gene3D" id="3.60.20.40">
    <property type="match status" value="1"/>
</dbReference>
<name>A0A4Y7QEL8_9AGAM</name>
<dbReference type="Gene3D" id="1.10.246.130">
    <property type="match status" value="1"/>
</dbReference>
<dbReference type="OrthoDB" id="1081007at2759"/>
<comment type="catalytic activity">
    <reaction evidence="2 8">
        <text>glutathione + H2O = L-cysteinylglycine + L-glutamate</text>
        <dbReference type="Rhea" id="RHEA:28807"/>
        <dbReference type="ChEBI" id="CHEBI:15377"/>
        <dbReference type="ChEBI" id="CHEBI:29985"/>
        <dbReference type="ChEBI" id="CHEBI:57925"/>
        <dbReference type="ChEBI" id="CHEBI:61694"/>
        <dbReference type="EC" id="3.4.19.13"/>
    </reaction>
</comment>
<keyword evidence="12" id="KW-1185">Reference proteome</keyword>
<dbReference type="Pfam" id="PF01019">
    <property type="entry name" value="G_glu_transpept"/>
    <property type="match status" value="1"/>
</dbReference>
<dbReference type="GO" id="GO:0103068">
    <property type="term" value="F:leukotriene C4 gamma-glutamyl transferase activity"/>
    <property type="evidence" value="ECO:0007669"/>
    <property type="project" value="UniProtKB-EC"/>
</dbReference>
<evidence type="ECO:0000256" key="9">
    <source>
        <dbReference type="SAM" id="MobiDB-lite"/>
    </source>
</evidence>
<sequence>MSHVTFADQHNDHESAPLLTAHDPDSGVLLEHDDQDIVIPPSRLHRKSRKGLAVGGKLRRTSHSSDRTLLPVHLRGHAGDDVAGSLSRMVLAVLGVIFLLGCVVAATVLLDHSQHPGERGSTMRNPAYLVKATHGAVASENKDCSDIGVNVLREGGNAIDASIATTFCIGVVNLFSSGIGGGGFMIVRLPPVAPNSSSEVWSMDFRETAPALSNSTMYKNDPWSSKFGGLSVGVPGELRGLQEAHRRWGSVPWKRLVQPSVELAKGWIVGRELGRRIQMFSELMLTNPDWSPIFSPSGKLLRTGELIRRTNYSRTLAAIAEEGAGVFYKGDIADSIISKVHSTGGILSHEDLTDYKVKVEPALVGEYRKRRVYTSHAPTSGPVLLHMLNLLERYDLEGEGRTGLNVHRIVEVLKFGFAARTKVSDPSFSNDTSRMEEISTKAFGDLIAANITDDTTHPPEYYHPIYDIHTDHGTSHTSVVDKDGMAVALTSTVNLVFGSQVMDPVTGILLNDEMDDFSTPGIPNYFGLWPSPYNYPEPGKRPLSSTAPTIMEHPDGSFYLAIGGSGGSRIFGAIAQVILGIDNWGEDVSQAIEFGRVHDQLFPTYVDVDNVFPEYGIQALKERGHNVTLADINRVAAVIQAVVQQEDKIYAASDSRKNGIAAGY</sequence>
<comment type="function">
    <text evidence="8">Cleaves the gamma-glutamyl peptide bond of glutathione and glutathione conjugates.</text>
</comment>
<evidence type="ECO:0000256" key="3">
    <source>
        <dbReference type="ARBA" id="ARBA00005115"/>
    </source>
</evidence>
<dbReference type="EMBL" id="ML170162">
    <property type="protein sequence ID" value="TDL26123.1"/>
    <property type="molecule type" value="Genomic_DNA"/>
</dbReference>
<dbReference type="InterPro" id="IPR000101">
    <property type="entry name" value="GGT_peptidase"/>
</dbReference>
<dbReference type="GO" id="GO:0005886">
    <property type="term" value="C:plasma membrane"/>
    <property type="evidence" value="ECO:0007669"/>
    <property type="project" value="TreeGrafter"/>
</dbReference>
<feature type="binding site" evidence="7">
    <location>
        <begin position="492"/>
        <end position="494"/>
    </location>
    <ligand>
        <name>L-glutamate</name>
        <dbReference type="ChEBI" id="CHEBI:29985"/>
    </ligand>
</feature>
<dbReference type="AlphaFoldDB" id="A0A4Y7QEL8"/>
<dbReference type="NCBIfam" id="TIGR00066">
    <property type="entry name" value="g_glut_trans"/>
    <property type="match status" value="1"/>
</dbReference>
<feature type="binding site" evidence="7">
    <location>
        <position position="567"/>
    </location>
    <ligand>
        <name>L-glutamate</name>
        <dbReference type="ChEBI" id="CHEBI:29985"/>
    </ligand>
</feature>
<dbReference type="PANTHER" id="PTHR11686">
    <property type="entry name" value="GAMMA GLUTAMYL TRANSPEPTIDASE"/>
    <property type="match status" value="1"/>
</dbReference>
<evidence type="ECO:0000256" key="4">
    <source>
        <dbReference type="ARBA" id="ARBA00009381"/>
    </source>
</evidence>
<dbReference type="STRING" id="50990.A0A4Y7QEL8"/>
<accession>A0A4Y7QEL8</accession>
<keyword evidence="8" id="KW-0378">Hydrolase</keyword>
<dbReference type="FunFam" id="3.60.20.40:FF:000001">
    <property type="entry name" value="Gamma-glutamyltranspeptidase 1"/>
    <property type="match status" value="1"/>
</dbReference>
<feature type="binding site" evidence="7">
    <location>
        <position position="516"/>
    </location>
    <ligand>
        <name>L-glutamate</name>
        <dbReference type="ChEBI" id="CHEBI:29985"/>
    </ligand>
</feature>
<dbReference type="InterPro" id="IPR029055">
    <property type="entry name" value="Ntn_hydrolases_N"/>
</dbReference>
<evidence type="ECO:0000313" key="12">
    <source>
        <dbReference type="Proteomes" id="UP000294933"/>
    </source>
</evidence>
<comment type="catalytic activity">
    <reaction evidence="5 8">
        <text>an N-terminal (5-L-glutamyl)-[peptide] + an alpha-amino acid = 5-L-glutamyl amino acid + an N-terminal L-alpha-aminoacyl-[peptide]</text>
        <dbReference type="Rhea" id="RHEA:23904"/>
        <dbReference type="Rhea" id="RHEA-COMP:9780"/>
        <dbReference type="Rhea" id="RHEA-COMP:9795"/>
        <dbReference type="ChEBI" id="CHEBI:77644"/>
        <dbReference type="ChEBI" id="CHEBI:78597"/>
        <dbReference type="ChEBI" id="CHEBI:78599"/>
        <dbReference type="ChEBI" id="CHEBI:78608"/>
        <dbReference type="EC" id="2.3.2.2"/>
    </reaction>
</comment>
<dbReference type="GO" id="GO:0000324">
    <property type="term" value="C:fungal-type vacuole"/>
    <property type="evidence" value="ECO:0007669"/>
    <property type="project" value="TreeGrafter"/>
</dbReference>
<feature type="transmembrane region" description="Helical" evidence="10">
    <location>
        <begin position="89"/>
        <end position="110"/>
    </location>
</feature>
<dbReference type="EC" id="3.4.19.13" evidence="8"/>
<dbReference type="EC" id="2.3.2.2" evidence="8"/>
<evidence type="ECO:0000256" key="5">
    <source>
        <dbReference type="ARBA" id="ARBA00047417"/>
    </source>
</evidence>
<reference evidence="11 12" key="1">
    <citation type="submission" date="2018-06" db="EMBL/GenBank/DDBJ databases">
        <title>A transcriptomic atlas of mushroom development highlights an independent origin of complex multicellularity.</title>
        <authorList>
            <consortium name="DOE Joint Genome Institute"/>
            <person name="Krizsan K."/>
            <person name="Almasi E."/>
            <person name="Merenyi Z."/>
            <person name="Sahu N."/>
            <person name="Viragh M."/>
            <person name="Koszo T."/>
            <person name="Mondo S."/>
            <person name="Kiss B."/>
            <person name="Balint B."/>
            <person name="Kues U."/>
            <person name="Barry K."/>
            <person name="Hegedus J.C."/>
            <person name="Henrissat B."/>
            <person name="Johnson J."/>
            <person name="Lipzen A."/>
            <person name="Ohm R."/>
            <person name="Nagy I."/>
            <person name="Pangilinan J."/>
            <person name="Yan J."/>
            <person name="Xiong Y."/>
            <person name="Grigoriev I.V."/>
            <person name="Hibbett D.S."/>
            <person name="Nagy L.G."/>
        </authorList>
    </citation>
    <scope>NUCLEOTIDE SEQUENCE [LARGE SCALE GENOMIC DNA]</scope>
    <source>
        <strain evidence="11 12">SZMC22713</strain>
    </source>
</reference>
<comment type="catalytic activity">
    <reaction evidence="1 8">
        <text>an S-substituted glutathione + H2O = an S-substituted L-cysteinylglycine + L-glutamate</text>
        <dbReference type="Rhea" id="RHEA:59468"/>
        <dbReference type="ChEBI" id="CHEBI:15377"/>
        <dbReference type="ChEBI" id="CHEBI:29985"/>
        <dbReference type="ChEBI" id="CHEBI:90779"/>
        <dbReference type="ChEBI" id="CHEBI:143103"/>
        <dbReference type="EC" id="3.4.19.13"/>
    </reaction>
</comment>
<evidence type="ECO:0000256" key="8">
    <source>
        <dbReference type="RuleBase" id="RU368068"/>
    </source>
</evidence>
<dbReference type="GO" id="GO:0006751">
    <property type="term" value="P:glutathione catabolic process"/>
    <property type="evidence" value="ECO:0007669"/>
    <property type="project" value="UniProtKB-UniRule"/>
</dbReference>
<evidence type="ECO:0000256" key="10">
    <source>
        <dbReference type="SAM" id="Phobius"/>
    </source>
</evidence>
<dbReference type="InterPro" id="IPR043138">
    <property type="entry name" value="GGT_lsub"/>
</dbReference>
<evidence type="ECO:0000256" key="1">
    <source>
        <dbReference type="ARBA" id="ARBA00001049"/>
    </source>
</evidence>
<dbReference type="InterPro" id="IPR043137">
    <property type="entry name" value="GGT_ssub_C"/>
</dbReference>
<keyword evidence="8" id="KW-0808">Transferase</keyword>
<feature type="region of interest" description="Disordered" evidence="9">
    <location>
        <begin position="1"/>
        <end position="25"/>
    </location>
</feature>
<feature type="binding site" evidence="7">
    <location>
        <begin position="544"/>
        <end position="545"/>
    </location>
    <ligand>
        <name>L-glutamate</name>
        <dbReference type="ChEBI" id="CHEBI:29985"/>
    </ligand>
</feature>
<gene>
    <name evidence="11" type="ORF">BD410DRAFT_784163</name>
</gene>
<protein>
    <recommendedName>
        <fullName evidence="8">Glutathione hydrolase</fullName>
        <ecNumber evidence="8">2.3.2.2</ecNumber>
        <ecNumber evidence="8">3.4.19.13</ecNumber>
    </recommendedName>
    <alternativeName>
        <fullName evidence="8">Gamma-glutamyltransferase</fullName>
    </alternativeName>
    <alternativeName>
        <fullName evidence="8">Gamma-glutamyltranspeptidase</fullName>
    </alternativeName>
</protein>
<comment type="similarity">
    <text evidence="4">Belongs to the gamma-glutamyltransferase family.</text>
</comment>
<proteinExistence type="inferred from homology"/>
<dbReference type="PANTHER" id="PTHR11686:SF9">
    <property type="entry name" value="RE13973P"/>
    <property type="match status" value="1"/>
</dbReference>